<dbReference type="Proteomes" id="UP000680279">
    <property type="component" value="Unassembled WGS sequence"/>
</dbReference>
<dbReference type="PANTHER" id="PTHR43418">
    <property type="entry name" value="MULTIFUNCTIONAL TRYPTOPHAN BIOSYNTHESIS PROTEIN-RELATED"/>
    <property type="match status" value="1"/>
</dbReference>
<dbReference type="InterPro" id="IPR050472">
    <property type="entry name" value="Anth_synth/Amidotransfase"/>
</dbReference>
<dbReference type="PRINTS" id="PR00096">
    <property type="entry name" value="GATASE"/>
</dbReference>
<evidence type="ECO:0000313" key="4">
    <source>
        <dbReference type="Proteomes" id="UP000680279"/>
    </source>
</evidence>
<name>A0ABQ4K769_9BACI</name>
<accession>A0ABQ4K769</accession>
<feature type="domain" description="Glutamine amidotransferase" evidence="2">
    <location>
        <begin position="3"/>
        <end position="185"/>
    </location>
</feature>
<dbReference type="EMBL" id="BOQT01000006">
    <property type="protein sequence ID" value="GIN20796.1"/>
    <property type="molecule type" value="Genomic_DNA"/>
</dbReference>
<keyword evidence="1 3" id="KW-0315">Glutamine amidotransferase</keyword>
<dbReference type="PROSITE" id="PS51273">
    <property type="entry name" value="GATASE_TYPE_1"/>
    <property type="match status" value="1"/>
</dbReference>
<evidence type="ECO:0000259" key="2">
    <source>
        <dbReference type="Pfam" id="PF00117"/>
    </source>
</evidence>
<dbReference type="PANTHER" id="PTHR43418:SF4">
    <property type="entry name" value="MULTIFUNCTIONAL TRYPTOPHAN BIOSYNTHESIS PROTEIN"/>
    <property type="match status" value="1"/>
</dbReference>
<proteinExistence type="predicted"/>
<evidence type="ECO:0000256" key="1">
    <source>
        <dbReference type="ARBA" id="ARBA00022962"/>
    </source>
</evidence>
<dbReference type="NCBIfam" id="TIGR00566">
    <property type="entry name" value="trpG_papA"/>
    <property type="match status" value="1"/>
</dbReference>
<dbReference type="CDD" id="cd01743">
    <property type="entry name" value="GATase1_Anthranilate_Synthase"/>
    <property type="match status" value="1"/>
</dbReference>
<sequence length="193" mass="21525">MILIIDHYDSFTYNLVQVLGKFEKDILVKRDDELSAEEIDQLNPRYMIISSGPGRLSTEGVTSEAIHRFSSKVPILGVGLGCHAIAETFGGKTIKTKNLLPGKPTGVFHDGKTIFNGIKKPFSATRYHSLMVDRDSMPDCLVVSAWSSTKEVLGIRHKDYPLEGLQFNPESIMTEAGEKLLENFIEHNRMVVS</sequence>
<dbReference type="RefSeq" id="WP_212962902.1">
    <property type="nucleotide sequence ID" value="NZ_BOQT01000006.1"/>
</dbReference>
<dbReference type="InterPro" id="IPR006221">
    <property type="entry name" value="TrpG/PapA_dom"/>
</dbReference>
<reference evidence="3 4" key="1">
    <citation type="submission" date="2021-03" db="EMBL/GenBank/DDBJ databases">
        <title>Antimicrobial resistance genes in bacteria isolated from Japanese honey, and their potential for conferring macrolide and lincosamide resistance in the American foulbrood pathogen Paenibacillus larvae.</title>
        <authorList>
            <person name="Okamoto M."/>
            <person name="Kumagai M."/>
            <person name="Kanamori H."/>
            <person name="Takamatsu D."/>
        </authorList>
    </citation>
    <scope>NUCLEOTIDE SEQUENCE [LARGE SCALE GENOMIC DNA]</scope>
    <source>
        <strain evidence="3 4">J1TS3</strain>
    </source>
</reference>
<keyword evidence="4" id="KW-1185">Reference proteome</keyword>
<dbReference type="PRINTS" id="PR00097">
    <property type="entry name" value="ANTSNTHASEII"/>
</dbReference>
<protein>
    <submittedName>
        <fullName evidence="3">Glutamine amidotransferase</fullName>
    </submittedName>
</protein>
<evidence type="ECO:0000313" key="3">
    <source>
        <dbReference type="EMBL" id="GIN20796.1"/>
    </source>
</evidence>
<dbReference type="Gene3D" id="3.40.50.880">
    <property type="match status" value="1"/>
</dbReference>
<gene>
    <name evidence="3" type="ORF">J1TS3_19300</name>
</gene>
<organism evidence="3 4">
    <name type="scientific">Siminovitchia fordii</name>
    <dbReference type="NCBI Taxonomy" id="254759"/>
    <lineage>
        <taxon>Bacteria</taxon>
        <taxon>Bacillati</taxon>
        <taxon>Bacillota</taxon>
        <taxon>Bacilli</taxon>
        <taxon>Bacillales</taxon>
        <taxon>Bacillaceae</taxon>
        <taxon>Siminovitchia</taxon>
    </lineage>
</organism>
<dbReference type="InterPro" id="IPR017926">
    <property type="entry name" value="GATASE"/>
</dbReference>
<dbReference type="InterPro" id="IPR029062">
    <property type="entry name" value="Class_I_gatase-like"/>
</dbReference>
<dbReference type="Pfam" id="PF00117">
    <property type="entry name" value="GATase"/>
    <property type="match status" value="1"/>
</dbReference>
<dbReference type="SUPFAM" id="SSF52317">
    <property type="entry name" value="Class I glutamine amidotransferase-like"/>
    <property type="match status" value="1"/>
</dbReference>
<comment type="caution">
    <text evidence="3">The sequence shown here is derived from an EMBL/GenBank/DDBJ whole genome shotgun (WGS) entry which is preliminary data.</text>
</comment>